<dbReference type="InterPro" id="IPR050259">
    <property type="entry name" value="SDR"/>
</dbReference>
<evidence type="ECO:0000313" key="2">
    <source>
        <dbReference type="EMBL" id="MFC5447108.1"/>
    </source>
</evidence>
<proteinExistence type="inferred from homology"/>
<dbReference type="Pfam" id="PF13561">
    <property type="entry name" value="adh_short_C2"/>
    <property type="match status" value="1"/>
</dbReference>
<dbReference type="InterPro" id="IPR002347">
    <property type="entry name" value="SDR_fam"/>
</dbReference>
<evidence type="ECO:0000256" key="1">
    <source>
        <dbReference type="ARBA" id="ARBA00006484"/>
    </source>
</evidence>
<dbReference type="EMBL" id="JBHSMJ010000005">
    <property type="protein sequence ID" value="MFC5447108.1"/>
    <property type="molecule type" value="Genomic_DNA"/>
</dbReference>
<keyword evidence="3" id="KW-1185">Reference proteome</keyword>
<dbReference type="PANTHER" id="PTHR42879:SF2">
    <property type="entry name" value="3-OXOACYL-[ACYL-CARRIER-PROTEIN] REDUCTASE FABG"/>
    <property type="match status" value="1"/>
</dbReference>
<comment type="similarity">
    <text evidence="1">Belongs to the short-chain dehydrogenases/reductases (SDR) family.</text>
</comment>
<dbReference type="PRINTS" id="PR00080">
    <property type="entry name" value="SDRFAMILY"/>
</dbReference>
<comment type="caution">
    <text evidence="2">The sequence shown here is derived from an EMBL/GenBank/DDBJ whole genome shotgun (WGS) entry which is preliminary data.</text>
</comment>
<dbReference type="Gene3D" id="3.40.50.720">
    <property type="entry name" value="NAD(P)-binding Rossmann-like Domain"/>
    <property type="match status" value="1"/>
</dbReference>
<dbReference type="RefSeq" id="WP_270884795.1">
    <property type="nucleotide sequence ID" value="NZ_JAQFVF010000079.1"/>
</dbReference>
<dbReference type="PANTHER" id="PTHR42879">
    <property type="entry name" value="3-OXOACYL-(ACYL-CARRIER-PROTEIN) REDUCTASE"/>
    <property type="match status" value="1"/>
</dbReference>
<dbReference type="InterPro" id="IPR036291">
    <property type="entry name" value="NAD(P)-bd_dom_sf"/>
</dbReference>
<dbReference type="SUPFAM" id="SSF51735">
    <property type="entry name" value="NAD(P)-binding Rossmann-fold domains"/>
    <property type="match status" value="1"/>
</dbReference>
<gene>
    <name evidence="2" type="ORF">ACFPOG_02480</name>
</gene>
<sequence>MLLKSKTALVTGASRGIGAEIAAALASHGASIVVGFHSRKDAAERTVERIREAGGSAIAHQADVRSMDDVRGMVEETVNRYGALDIVVNNALSPYSFNPAQRRTVWEHEWEHYQEQLDGSLRGAFHVCKAALPHMQKQGAGRMINVVTNLIDFPVVPYHDYTTAKSALLGFTRNMAAELGRFNITVNALAPGLTQGTDSSRETKEDVRRDIVRLTPLQRLAVPQDIANAAVLLASDLSGFITGQCLRVDGGLVMG</sequence>
<accession>A0ABW0K150</accession>
<reference evidence="3" key="1">
    <citation type="journal article" date="2019" name="Int. J. Syst. Evol. Microbiol.">
        <title>The Global Catalogue of Microorganisms (GCM) 10K type strain sequencing project: providing services to taxonomists for standard genome sequencing and annotation.</title>
        <authorList>
            <consortium name="The Broad Institute Genomics Platform"/>
            <consortium name="The Broad Institute Genome Sequencing Center for Infectious Disease"/>
            <person name="Wu L."/>
            <person name="Ma J."/>
        </authorList>
    </citation>
    <scope>NUCLEOTIDE SEQUENCE [LARGE SCALE GENOMIC DNA]</scope>
    <source>
        <strain evidence="3">KACC 11904</strain>
    </source>
</reference>
<protein>
    <submittedName>
        <fullName evidence="2">SDR family oxidoreductase</fullName>
    </submittedName>
</protein>
<dbReference type="Proteomes" id="UP001596044">
    <property type="component" value="Unassembled WGS sequence"/>
</dbReference>
<evidence type="ECO:0000313" key="3">
    <source>
        <dbReference type="Proteomes" id="UP001596044"/>
    </source>
</evidence>
<organism evidence="2 3">
    <name type="scientific">Paenibacillus aestuarii</name>
    <dbReference type="NCBI Taxonomy" id="516965"/>
    <lineage>
        <taxon>Bacteria</taxon>
        <taxon>Bacillati</taxon>
        <taxon>Bacillota</taxon>
        <taxon>Bacilli</taxon>
        <taxon>Bacillales</taxon>
        <taxon>Paenibacillaceae</taxon>
        <taxon>Paenibacillus</taxon>
    </lineage>
</organism>
<name>A0ABW0K150_9BACL</name>
<dbReference type="PRINTS" id="PR00081">
    <property type="entry name" value="GDHRDH"/>
</dbReference>